<evidence type="ECO:0000313" key="3">
    <source>
        <dbReference type="Proteomes" id="UP000039865"/>
    </source>
</evidence>
<feature type="region of interest" description="Disordered" evidence="1">
    <location>
        <begin position="250"/>
        <end position="357"/>
    </location>
</feature>
<evidence type="ECO:0000313" key="2">
    <source>
        <dbReference type="EMBL" id="CDW84737.1"/>
    </source>
</evidence>
<dbReference type="InParanoid" id="A0A078AU25"/>
<organism evidence="2 3">
    <name type="scientific">Stylonychia lemnae</name>
    <name type="common">Ciliate</name>
    <dbReference type="NCBI Taxonomy" id="5949"/>
    <lineage>
        <taxon>Eukaryota</taxon>
        <taxon>Sar</taxon>
        <taxon>Alveolata</taxon>
        <taxon>Ciliophora</taxon>
        <taxon>Intramacronucleata</taxon>
        <taxon>Spirotrichea</taxon>
        <taxon>Stichotrichia</taxon>
        <taxon>Sporadotrichida</taxon>
        <taxon>Oxytrichidae</taxon>
        <taxon>Stylonychinae</taxon>
        <taxon>Stylonychia</taxon>
    </lineage>
</organism>
<accession>A0A078AU25</accession>
<dbReference type="AlphaFoldDB" id="A0A078AU25"/>
<dbReference type="Proteomes" id="UP000039865">
    <property type="component" value="Unassembled WGS sequence"/>
</dbReference>
<sequence>MFHLLNHPDTKQKVIEKREKKQRKIEMKGREAQQNQDNVSFKICLLMQSEQIMAEEDSLNQMQQISNQAPSQNINMLDQTFGNQMGFGSKQNIRNDPQPALGGNLNQVLLNQSIGQSNILQPNQNPNMSIICDNIDEIKQKMKEIQDYNLEYFKRQRTCRQNLEQKLGESLKKYLEESQNQNLYNDLIGLGRRKWRAYDSFYNNQSNRRMDDSRISQQNQDDQPMEYQYQVPQIDQSSVIVEQRGRGQGIKFNESINREGAEQQQNRGSQRNEDSKADWSNLNFSLDQRENQNESGYKKPNRGDYRGGRGGRGQLRGGNSNNNYERQEETREYRGDNRGRARGNQRGGYRGGDRNGR</sequence>
<gene>
    <name evidence="2" type="primary">Contig499.g553</name>
    <name evidence="2" type="ORF">STYLEM_13804</name>
</gene>
<protein>
    <submittedName>
        <fullName evidence="2">Uncharacterized protein</fullName>
    </submittedName>
</protein>
<feature type="compositionally biased region" description="Basic and acidic residues" evidence="1">
    <location>
        <begin position="325"/>
        <end position="339"/>
    </location>
</feature>
<keyword evidence="3" id="KW-1185">Reference proteome</keyword>
<proteinExistence type="predicted"/>
<name>A0A078AU25_STYLE</name>
<evidence type="ECO:0000256" key="1">
    <source>
        <dbReference type="SAM" id="MobiDB-lite"/>
    </source>
</evidence>
<reference evidence="2 3" key="1">
    <citation type="submission" date="2014-06" db="EMBL/GenBank/DDBJ databases">
        <authorList>
            <person name="Swart Estienne"/>
        </authorList>
    </citation>
    <scope>NUCLEOTIDE SEQUENCE [LARGE SCALE GENOMIC DNA]</scope>
    <source>
        <strain evidence="2 3">130c</strain>
    </source>
</reference>
<dbReference type="EMBL" id="CCKQ01013105">
    <property type="protein sequence ID" value="CDW84737.1"/>
    <property type="molecule type" value="Genomic_DNA"/>
</dbReference>